<dbReference type="InterPro" id="IPR036291">
    <property type="entry name" value="NAD(P)-bd_dom_sf"/>
</dbReference>
<evidence type="ECO:0000313" key="6">
    <source>
        <dbReference type="Proteomes" id="UP000826234"/>
    </source>
</evidence>
<feature type="domain" description="D-isomer specific 2-hydroxyacid dehydrogenase NAD-binding" evidence="4">
    <location>
        <begin position="460"/>
        <end position="639"/>
    </location>
</feature>
<dbReference type="InterPro" id="IPR006140">
    <property type="entry name" value="D-isomer_DH_NAD-bd"/>
</dbReference>
<dbReference type="InterPro" id="IPR029752">
    <property type="entry name" value="D-isomer_DH_CS1"/>
</dbReference>
<sequence>MASRKEVRPLCQALPPSFPIMGEKDLPGVLVLDIGGAFGVLESHVEFLKKHFNLITMKEFQKNKNELCEKIKSIFVFECRPIIDRELLESLPNLKVVGNSGVGVNHLDLKLISSFGVKVTNTPHAVSDSTADIGMALMLASARRLVEGCSIATSPDTTHFAVDWLGVEVTRATLGIIGMGSIGYKVAKRAKAFAMNILYHNRSRRKEEEEQEVGATYCKNMEDLLQQSDFVILVVNLTPETHKLIGKRELELMKPTATLINISRGAVVDQDALVEALQNGVIRAAALDVTYPEPLPRDHLLLKLKNVIITPHIGTATVQALRMMTEEAVENILAVLNDLPIPSEIMEGPELPVLLVNEVDGILGVLQTHLPFLKKHFHLITMKEFLESKEHFSAKVKAIYIWWHKPIIDRELLESLPNLKVIANSGVGMDHLDLKLISGYGVRMANAPHAVCNSTADVGMALLLTASRRLVEGCQIAVSPDTKHFSSTWLGNDVTGATLGIIGMGSIGYKVAQKAKAFEMKIFYHNRNRRKEDEELLVSACYCPKIEDLLQESDFVLVAVNLTPQTYRLIGKKELKLMKPTATLINISRGPVIDQDMLVEALQYGDIKGAAMDVTYPEPLPRDHPLLQLNNVIITPHLGARTSKAAFMITEEASMEEQEHPYTLINVIGGPDGVYEDHVAFLEKHLKLITMKEFLKNKEALSHKIKAVFMWVQKPVINRELLETLPNLKVIVNSGVGLDHLDLKLIFSFGVKVANTPFAVTNATADLGIALMLASARRIVEGHQMAVSPDTKYFKADWLGEEVTGATLGIIGMGTIGYKVAQRAKAFDMKILYHNRNQRKETDEQAVGALYCHRMENLLQQSDFVMLVVNLTPQTCKLIGEKELKLMKPTATLINICRGQVVDQDALVNALQNGVIKAAALDVTYPEPLPRDHPLLHLKNVIITPHIGTATSQTRCLMMKNMVESILAAVNDLPVPNEVHGKKFWHLLITHQILGTVPSIVFVRDKQDAAVKEIERLLATADMGPEEDIELVPNDFSEQRSTVADTYFDSSCSSVHTNLFGIDHEALNKQILEYKKMKKDKEIEGIGLSEQQQQQLAEIRKQKKMRWKKTKKPFDDDITPQKYLMDKYSEPCWDYEVAFSQDNQLGHDSCETDSELEVDRTTKLK</sequence>
<evidence type="ECO:0000256" key="1">
    <source>
        <dbReference type="ARBA" id="ARBA00023002"/>
    </source>
</evidence>
<dbReference type="Proteomes" id="UP000826234">
    <property type="component" value="Unassembled WGS sequence"/>
</dbReference>
<evidence type="ECO:0000259" key="4">
    <source>
        <dbReference type="Pfam" id="PF02826"/>
    </source>
</evidence>
<feature type="domain" description="D-isomer specific 2-hydroxyacid dehydrogenase NAD-binding" evidence="4">
    <location>
        <begin position="769"/>
        <end position="948"/>
    </location>
</feature>
<protein>
    <submittedName>
        <fullName evidence="5">Uncharacterized protein</fullName>
    </submittedName>
</protein>
<evidence type="ECO:0000256" key="2">
    <source>
        <dbReference type="SAM" id="MobiDB-lite"/>
    </source>
</evidence>
<feature type="region of interest" description="Disordered" evidence="2">
    <location>
        <begin position="1145"/>
        <end position="1165"/>
    </location>
</feature>
<dbReference type="Pfam" id="PF00389">
    <property type="entry name" value="2-Hacid_dh"/>
    <property type="match status" value="2"/>
</dbReference>
<keyword evidence="1" id="KW-0560">Oxidoreductase</keyword>
<organism evidence="5 6">
    <name type="scientific">Phrynosoma platyrhinos</name>
    <name type="common">Desert horned lizard</name>
    <dbReference type="NCBI Taxonomy" id="52577"/>
    <lineage>
        <taxon>Eukaryota</taxon>
        <taxon>Metazoa</taxon>
        <taxon>Chordata</taxon>
        <taxon>Craniata</taxon>
        <taxon>Vertebrata</taxon>
        <taxon>Euteleostomi</taxon>
        <taxon>Lepidosauria</taxon>
        <taxon>Squamata</taxon>
        <taxon>Bifurcata</taxon>
        <taxon>Unidentata</taxon>
        <taxon>Episquamata</taxon>
        <taxon>Toxicofera</taxon>
        <taxon>Iguania</taxon>
        <taxon>Phrynosomatidae</taxon>
        <taxon>Phrynosomatinae</taxon>
        <taxon>Phrynosoma</taxon>
    </lineage>
</organism>
<dbReference type="EMBL" id="JAIPUX010005289">
    <property type="protein sequence ID" value="KAH0617872.1"/>
    <property type="molecule type" value="Genomic_DNA"/>
</dbReference>
<feature type="domain" description="D-isomer specific 2-hydroxyacid dehydrogenase catalytic" evidence="3">
    <location>
        <begin position="676"/>
        <end position="979"/>
    </location>
</feature>
<dbReference type="CDD" id="cd05301">
    <property type="entry name" value="GDH"/>
    <property type="match status" value="2"/>
</dbReference>
<dbReference type="Gene3D" id="3.40.50.720">
    <property type="entry name" value="NAD(P)-binding Rossmann-like Domain"/>
    <property type="match status" value="6"/>
</dbReference>
<dbReference type="PROSITE" id="PS00065">
    <property type="entry name" value="D_2_HYDROXYACID_DH_1"/>
    <property type="match status" value="2"/>
</dbReference>
<feature type="domain" description="D-isomer specific 2-hydroxyacid dehydrogenase NAD-binding" evidence="4">
    <location>
        <begin position="135"/>
        <end position="314"/>
    </location>
</feature>
<comment type="caution">
    <text evidence="5">The sequence shown here is derived from an EMBL/GenBank/DDBJ whole genome shotgun (WGS) entry which is preliminary data.</text>
</comment>
<name>A0ABQ7SKM2_PHRPL</name>
<evidence type="ECO:0000259" key="3">
    <source>
        <dbReference type="Pfam" id="PF00389"/>
    </source>
</evidence>
<dbReference type="Pfam" id="PF02826">
    <property type="entry name" value="2-Hacid_dh_C"/>
    <property type="match status" value="3"/>
</dbReference>
<keyword evidence="6" id="KW-1185">Reference proteome</keyword>
<dbReference type="SUPFAM" id="SSF51735">
    <property type="entry name" value="NAD(P)-binding Rossmann-fold domains"/>
    <property type="match status" value="3"/>
</dbReference>
<proteinExistence type="predicted"/>
<dbReference type="SUPFAM" id="SSF52283">
    <property type="entry name" value="Formate/glycerate dehydrogenase catalytic domain-like"/>
    <property type="match status" value="3"/>
</dbReference>
<gene>
    <name evidence="5" type="ORF">JD844_016558</name>
</gene>
<dbReference type="InterPro" id="IPR006139">
    <property type="entry name" value="D-isomer_2_OHA_DH_cat_dom"/>
</dbReference>
<dbReference type="PANTHER" id="PTHR10996:SF149">
    <property type="entry name" value="2-KETOGLUCONATE REDUCTASE"/>
    <property type="match status" value="1"/>
</dbReference>
<feature type="domain" description="D-isomer specific 2-hydroxyacid dehydrogenase catalytic" evidence="3">
    <location>
        <begin position="41"/>
        <end position="342"/>
    </location>
</feature>
<dbReference type="PANTHER" id="PTHR10996">
    <property type="entry name" value="2-HYDROXYACID DEHYDROGENASE-RELATED"/>
    <property type="match status" value="1"/>
</dbReference>
<accession>A0ABQ7SKM2</accession>
<reference evidence="5 6" key="1">
    <citation type="journal article" date="2022" name="Gigascience">
        <title>A chromosome-level genome assembly and annotation of the desert horned lizard, Phrynosoma platyrhinos, provides insight into chromosomal rearrangements among reptiles.</title>
        <authorList>
            <person name="Koochekian N."/>
            <person name="Ascanio A."/>
            <person name="Farleigh K."/>
            <person name="Card D.C."/>
            <person name="Schield D.R."/>
            <person name="Castoe T.A."/>
            <person name="Jezkova T."/>
        </authorList>
    </citation>
    <scope>NUCLEOTIDE SEQUENCE [LARGE SCALE GENOMIC DNA]</scope>
    <source>
        <strain evidence="5">NK-2021</strain>
    </source>
</reference>
<dbReference type="InterPro" id="IPR050223">
    <property type="entry name" value="D-isomer_2-hydroxyacid_DH"/>
</dbReference>
<evidence type="ECO:0000313" key="5">
    <source>
        <dbReference type="EMBL" id="KAH0617872.1"/>
    </source>
</evidence>